<dbReference type="InterPro" id="IPR028098">
    <property type="entry name" value="Glyco_trans_4-like_N"/>
</dbReference>
<dbReference type="InterPro" id="IPR001296">
    <property type="entry name" value="Glyco_trans_1"/>
</dbReference>
<sequence length="358" mass="40999">MLEQMLAVFPEAQLFSVVEFLPDDLKYFIQDKPVQTTFIQKLPFARKKYRSYLPLMPLAIEQLDVSEYDIVISNSHAVAKGVITHSNQLHLCYCHSPTRYAWDLYHQYLREAGLQKGIAGAFAKIFLHYFRLWDLSTINRIDYFAANSKYIAKRIQKVYNRSASVIYPPVNVEAFTLHTQKEDFYLAASRFVPYKKMDLIVEAFSEMPDKKLIVIGDGPDADKVKAKAKKNVHMMGFQPINVLKHHMQRAKAFIFAADEDFGIMPVEAQACGTPVIAYARGGALETVVPGKTGLLFEKQTVTSLKQSIQQYETLCHTLDATFIRKHAESFSTAVFKSNFRSFVEELYHQKVTEHAEFL</sequence>
<evidence type="ECO:0000313" key="3">
    <source>
        <dbReference type="EMBL" id="WKN40026.1"/>
    </source>
</evidence>
<feature type="domain" description="Glycosyltransferase subfamily 4-like N-terminal" evidence="2">
    <location>
        <begin position="33"/>
        <end position="173"/>
    </location>
</feature>
<proteinExistence type="predicted"/>
<evidence type="ECO:0000259" key="1">
    <source>
        <dbReference type="Pfam" id="PF00534"/>
    </source>
</evidence>
<keyword evidence="3" id="KW-0328">Glycosyltransferase</keyword>
<dbReference type="PANTHER" id="PTHR45947:SF3">
    <property type="entry name" value="SULFOQUINOVOSYL TRANSFERASE SQD2"/>
    <property type="match status" value="1"/>
</dbReference>
<dbReference type="EC" id="2.4.-.-" evidence="3"/>
<dbReference type="Pfam" id="PF13439">
    <property type="entry name" value="Glyco_transf_4"/>
    <property type="match status" value="1"/>
</dbReference>
<feature type="domain" description="Glycosyl transferase family 1" evidence="1">
    <location>
        <begin position="178"/>
        <end position="312"/>
    </location>
</feature>
<dbReference type="EMBL" id="CP120682">
    <property type="protein sequence ID" value="WKN40026.1"/>
    <property type="molecule type" value="Genomic_DNA"/>
</dbReference>
<name>A0AA49PZX9_9BACT</name>
<dbReference type="PANTHER" id="PTHR45947">
    <property type="entry name" value="SULFOQUINOVOSYL TRANSFERASE SQD2"/>
    <property type="match status" value="1"/>
</dbReference>
<dbReference type="AlphaFoldDB" id="A0AA49PZX9"/>
<accession>A0AA49PZX9</accession>
<evidence type="ECO:0000259" key="2">
    <source>
        <dbReference type="Pfam" id="PF13439"/>
    </source>
</evidence>
<protein>
    <submittedName>
        <fullName evidence="3">Glycosyltransferase</fullName>
        <ecNumber evidence="3">2.4.-.-</ecNumber>
    </submittedName>
</protein>
<dbReference type="InterPro" id="IPR050194">
    <property type="entry name" value="Glycosyltransferase_grp1"/>
</dbReference>
<reference evidence="3" key="2">
    <citation type="journal article" date="2024" name="Antonie Van Leeuwenhoek">
        <title>Roseihalotalea indica gen. nov., sp. nov., a halophilic Bacteroidetes from mesopelagic Southwest Indian Ocean with higher carbohydrate metabolic potential.</title>
        <authorList>
            <person name="Chen B."/>
            <person name="Zhang M."/>
            <person name="Lin D."/>
            <person name="Ye J."/>
            <person name="Tang K."/>
        </authorList>
    </citation>
    <scope>NUCLEOTIDE SEQUENCE</scope>
    <source>
        <strain evidence="3">TK19036</strain>
    </source>
</reference>
<organism evidence="3">
    <name type="scientific">Roseihalotalea indica</name>
    <dbReference type="NCBI Taxonomy" id="2867963"/>
    <lineage>
        <taxon>Bacteria</taxon>
        <taxon>Pseudomonadati</taxon>
        <taxon>Bacteroidota</taxon>
        <taxon>Cytophagia</taxon>
        <taxon>Cytophagales</taxon>
        <taxon>Catalimonadaceae</taxon>
        <taxon>Roseihalotalea</taxon>
    </lineage>
</organism>
<reference evidence="3" key="1">
    <citation type="journal article" date="2023" name="Comput. Struct. Biotechnol. J.">
        <title>Discovery of a novel marine Bacteroidetes with a rich repertoire of carbohydrate-active enzymes.</title>
        <authorList>
            <person name="Chen B."/>
            <person name="Liu G."/>
            <person name="Chen Q."/>
            <person name="Wang H."/>
            <person name="Liu L."/>
            <person name="Tang K."/>
        </authorList>
    </citation>
    <scope>NUCLEOTIDE SEQUENCE</scope>
    <source>
        <strain evidence="3">TK19036</strain>
    </source>
</reference>
<dbReference type="SUPFAM" id="SSF53756">
    <property type="entry name" value="UDP-Glycosyltransferase/glycogen phosphorylase"/>
    <property type="match status" value="1"/>
</dbReference>
<dbReference type="Gene3D" id="3.40.50.2000">
    <property type="entry name" value="Glycogen Phosphorylase B"/>
    <property type="match status" value="2"/>
</dbReference>
<dbReference type="GO" id="GO:0016757">
    <property type="term" value="F:glycosyltransferase activity"/>
    <property type="evidence" value="ECO:0007669"/>
    <property type="project" value="UniProtKB-KW"/>
</dbReference>
<gene>
    <name evidence="3" type="ORF">K4G66_15135</name>
</gene>
<keyword evidence="3" id="KW-0808">Transferase</keyword>
<dbReference type="Pfam" id="PF00534">
    <property type="entry name" value="Glycos_transf_1"/>
    <property type="match status" value="1"/>
</dbReference>